<name>A0ACB8URT6_9EURO</name>
<comment type="caution">
    <text evidence="1">The sequence shown here is derived from an EMBL/GenBank/DDBJ whole genome shotgun (WGS) entry which is preliminary data.</text>
</comment>
<organism evidence="1">
    <name type="scientific">Ophidiomyces ophidiicola</name>
    <dbReference type="NCBI Taxonomy" id="1387563"/>
    <lineage>
        <taxon>Eukaryota</taxon>
        <taxon>Fungi</taxon>
        <taxon>Dikarya</taxon>
        <taxon>Ascomycota</taxon>
        <taxon>Pezizomycotina</taxon>
        <taxon>Eurotiomycetes</taxon>
        <taxon>Eurotiomycetidae</taxon>
        <taxon>Onygenales</taxon>
        <taxon>Onygenaceae</taxon>
        <taxon>Ophidiomyces</taxon>
    </lineage>
</organism>
<protein>
    <submittedName>
        <fullName evidence="1">Prephenate dehydratase</fullName>
        <ecNumber evidence="1">4.2.1.51</ecNumber>
    </submittedName>
</protein>
<evidence type="ECO:0000313" key="1">
    <source>
        <dbReference type="EMBL" id="KAI2383732.1"/>
    </source>
</evidence>
<gene>
    <name evidence="1" type="primary">PHA2</name>
    <name evidence="1" type="ORF">LOY88_005096</name>
</gene>
<reference evidence="1" key="1">
    <citation type="journal article" date="2022" name="bioRxiv">
        <title>Population genetic analysis of Ophidiomyces ophidiicola, the causative agent of snake fungal disease, indicates recent introductions to the USA.</title>
        <authorList>
            <person name="Ladner J.T."/>
            <person name="Palmer J.M."/>
            <person name="Ettinger C.L."/>
            <person name="Stajich J.E."/>
            <person name="Farrell T.M."/>
            <person name="Glorioso B.M."/>
            <person name="Lawson B."/>
            <person name="Price S.J."/>
            <person name="Stengle A.G."/>
            <person name="Grear D.A."/>
            <person name="Lorch J.M."/>
        </authorList>
    </citation>
    <scope>NUCLEOTIDE SEQUENCE</scope>
    <source>
        <strain evidence="1">NWHC 24266-5</strain>
    </source>
</reference>
<dbReference type="EMBL" id="JALBCA010000085">
    <property type="protein sequence ID" value="KAI2383732.1"/>
    <property type="molecule type" value="Genomic_DNA"/>
</dbReference>
<sequence>MAFLQSRGLSAANKPRVAFLGPLGSFSHEVRNVPAAVASFGKQAVLLPQTSFQDAFALLQANEADYASIPLENSSNGAVVQTLDLLADRKGHYSDITVCGEYYLSVHHCLLVKKGSEGGKSPEIPEDITIDPRYKSITKLYTHPQAWGQCENFLSKHFKGIERQDVSSTSKAAEIVSKEQGNHTAAIANKFAAEYHGLDILAQNIEDDPENTTRFLLLRNIRSNGAADGDVSPEDADQAERKTSRKTLISFIIDHSAPGALADALFIFKKFGMNLTTINSRPGGVRPWQYIFFVECQASAQPHDDQTIERIMEELRQATVASRHLGSWNDMLGSSQIIIGQ</sequence>
<dbReference type="EC" id="4.2.1.51" evidence="1"/>
<accession>A0ACB8URT6</accession>
<proteinExistence type="predicted"/>
<keyword evidence="1" id="KW-0456">Lyase</keyword>